<dbReference type="WBParaSite" id="PSAMB.scaffold853size40142.g9215.t1">
    <property type="protein sequence ID" value="PSAMB.scaffold853size40142.g9215.t1"/>
    <property type="gene ID" value="PSAMB.scaffold853size40142.g9215"/>
</dbReference>
<evidence type="ECO:0000313" key="2">
    <source>
        <dbReference type="Proteomes" id="UP000887566"/>
    </source>
</evidence>
<evidence type="ECO:0000256" key="1">
    <source>
        <dbReference type="SAM" id="MobiDB-lite"/>
    </source>
</evidence>
<sequence length="160" mass="17759">MVADEELLKTAGKRRAVGVSESSRSSSDIPATNSTTSGRLSCPYDGRRRARNSSRSDNLFSYRINATVIRRRSEVAQRRQAGRRDGRHRSSARWPIGPPADYVAIKVRDGTRNLVVEAPAAPSSQSPQQQSMRRNDRRTVGLAVFAGAVFRCRDSNKSRL</sequence>
<name>A0A914XIL4_9BILA</name>
<reference evidence="3" key="1">
    <citation type="submission" date="2022-11" db="UniProtKB">
        <authorList>
            <consortium name="WormBaseParasite"/>
        </authorList>
    </citation>
    <scope>IDENTIFICATION</scope>
</reference>
<keyword evidence="2" id="KW-1185">Reference proteome</keyword>
<feature type="region of interest" description="Disordered" evidence="1">
    <location>
        <begin position="71"/>
        <end position="95"/>
    </location>
</feature>
<accession>A0A914XIL4</accession>
<protein>
    <submittedName>
        <fullName evidence="3">Uncharacterized protein</fullName>
    </submittedName>
</protein>
<feature type="region of interest" description="Disordered" evidence="1">
    <location>
        <begin position="1"/>
        <end position="57"/>
    </location>
</feature>
<dbReference type="AlphaFoldDB" id="A0A914XIL4"/>
<dbReference type="Proteomes" id="UP000887566">
    <property type="component" value="Unplaced"/>
</dbReference>
<evidence type="ECO:0000313" key="3">
    <source>
        <dbReference type="WBParaSite" id="PSAMB.scaffold853size40142.g9215.t1"/>
    </source>
</evidence>
<organism evidence="2 3">
    <name type="scientific">Plectus sambesii</name>
    <dbReference type="NCBI Taxonomy" id="2011161"/>
    <lineage>
        <taxon>Eukaryota</taxon>
        <taxon>Metazoa</taxon>
        <taxon>Ecdysozoa</taxon>
        <taxon>Nematoda</taxon>
        <taxon>Chromadorea</taxon>
        <taxon>Plectida</taxon>
        <taxon>Plectina</taxon>
        <taxon>Plectoidea</taxon>
        <taxon>Plectidae</taxon>
        <taxon>Plectus</taxon>
    </lineage>
</organism>
<feature type="compositionally biased region" description="Polar residues" evidence="1">
    <location>
        <begin position="28"/>
        <end position="39"/>
    </location>
</feature>
<proteinExistence type="predicted"/>